<evidence type="ECO:0000259" key="11">
    <source>
        <dbReference type="PROSITE" id="PS51032"/>
    </source>
</evidence>
<dbReference type="PROSITE" id="PS00028">
    <property type="entry name" value="ZINC_FINGER_C2H2_1"/>
    <property type="match status" value="1"/>
</dbReference>
<feature type="compositionally biased region" description="Low complexity" evidence="9">
    <location>
        <begin position="214"/>
        <end position="227"/>
    </location>
</feature>
<comment type="subcellular location">
    <subcellularLocation>
        <location evidence="1">Nucleus</location>
    </subcellularLocation>
</comment>
<feature type="domain" description="AP2/ERF" evidence="11">
    <location>
        <begin position="74"/>
        <end position="134"/>
    </location>
</feature>
<gene>
    <name evidence="12" type="primary">LOC112278849</name>
</gene>
<dbReference type="Gene3D" id="3.30.160.60">
    <property type="entry name" value="Classic Zinc Finger"/>
    <property type="match status" value="1"/>
</dbReference>
<dbReference type="EMBL" id="ABEU02000001">
    <property type="status" value="NOT_ANNOTATED_CDS"/>
    <property type="molecule type" value="Genomic_DNA"/>
</dbReference>
<dbReference type="GO" id="GO:0008270">
    <property type="term" value="F:zinc ion binding"/>
    <property type="evidence" value="ECO:0007669"/>
    <property type="project" value="UniProtKB-KW"/>
</dbReference>
<dbReference type="AlphaFoldDB" id="A0A7I4BT06"/>
<dbReference type="InterPro" id="IPR016177">
    <property type="entry name" value="DNA-bd_dom_sf"/>
</dbReference>
<feature type="compositionally biased region" description="Polar residues" evidence="9">
    <location>
        <begin position="228"/>
        <end position="239"/>
    </location>
</feature>
<dbReference type="Proteomes" id="UP000006727">
    <property type="component" value="Chromosome 1"/>
</dbReference>
<evidence type="ECO:0000256" key="5">
    <source>
        <dbReference type="ARBA" id="ARBA00023163"/>
    </source>
</evidence>
<feature type="region of interest" description="Disordered" evidence="9">
    <location>
        <begin position="1"/>
        <end position="20"/>
    </location>
</feature>
<dbReference type="CDD" id="cd00018">
    <property type="entry name" value="AP2"/>
    <property type="match status" value="1"/>
</dbReference>
<dbReference type="Pfam" id="PF13912">
    <property type="entry name" value="zf-C2H2_6"/>
    <property type="match status" value="1"/>
</dbReference>
<dbReference type="RefSeq" id="XP_024368470.1">
    <property type="nucleotide sequence ID" value="XM_024512702.2"/>
</dbReference>
<feature type="compositionally biased region" description="Low complexity" evidence="9">
    <location>
        <begin position="1"/>
        <end position="15"/>
    </location>
</feature>
<dbReference type="GO" id="GO:0003677">
    <property type="term" value="F:DNA binding"/>
    <property type="evidence" value="ECO:0007669"/>
    <property type="project" value="UniProtKB-KW"/>
</dbReference>
<feature type="region of interest" description="Disordered" evidence="9">
    <location>
        <begin position="166"/>
        <end position="198"/>
    </location>
</feature>
<comment type="similarity">
    <text evidence="7">Belongs to the AP2/ERF transcription factor family. ERF subfamily.</text>
</comment>
<organism evidence="12 13">
    <name type="scientific">Physcomitrium patens</name>
    <name type="common">Spreading-leaved earth moss</name>
    <name type="synonym">Physcomitrella patens</name>
    <dbReference type="NCBI Taxonomy" id="3218"/>
    <lineage>
        <taxon>Eukaryota</taxon>
        <taxon>Viridiplantae</taxon>
        <taxon>Streptophyta</taxon>
        <taxon>Embryophyta</taxon>
        <taxon>Bryophyta</taxon>
        <taxon>Bryophytina</taxon>
        <taxon>Bryopsida</taxon>
        <taxon>Funariidae</taxon>
        <taxon>Funariales</taxon>
        <taxon>Funariaceae</taxon>
        <taxon>Physcomitrium</taxon>
    </lineage>
</organism>
<protein>
    <recommendedName>
        <fullName evidence="14">AP2/ERF domain-containing protein</fullName>
    </recommendedName>
</protein>
<name>A0A7I4BT06_PHYPA</name>
<dbReference type="PROSITE" id="PS51032">
    <property type="entry name" value="AP2_ERF"/>
    <property type="match status" value="1"/>
</dbReference>
<dbReference type="PANTHER" id="PTHR31839">
    <property type="entry name" value="DEHYDRATION-RESPONSIVE ELEMENT-BINDING PROTEIN 1D"/>
    <property type="match status" value="1"/>
</dbReference>
<proteinExistence type="inferred from homology"/>
<evidence type="ECO:0008006" key="14">
    <source>
        <dbReference type="Google" id="ProtNLM"/>
    </source>
</evidence>
<keyword evidence="8" id="KW-0862">Zinc</keyword>
<reference evidence="12" key="3">
    <citation type="submission" date="2020-12" db="UniProtKB">
        <authorList>
            <consortium name="EnsemblPlants"/>
        </authorList>
    </citation>
    <scope>IDENTIFICATION</scope>
</reference>
<dbReference type="Gramene" id="Pp3c1_32440V3.3">
    <property type="protein sequence ID" value="PAC:32971771.CDS.1"/>
    <property type="gene ID" value="Pp3c1_32440"/>
</dbReference>
<dbReference type="PROSITE" id="PS50157">
    <property type="entry name" value="ZINC_FINGER_C2H2_2"/>
    <property type="match status" value="1"/>
</dbReference>
<reference evidence="12 13" key="2">
    <citation type="journal article" date="2018" name="Plant J.">
        <title>The Physcomitrella patens chromosome-scale assembly reveals moss genome structure and evolution.</title>
        <authorList>
            <person name="Lang D."/>
            <person name="Ullrich K.K."/>
            <person name="Murat F."/>
            <person name="Fuchs J."/>
            <person name="Jenkins J."/>
            <person name="Haas F.B."/>
            <person name="Piednoel M."/>
            <person name="Gundlach H."/>
            <person name="Van Bel M."/>
            <person name="Meyberg R."/>
            <person name="Vives C."/>
            <person name="Morata J."/>
            <person name="Symeonidi A."/>
            <person name="Hiss M."/>
            <person name="Muchero W."/>
            <person name="Kamisugi Y."/>
            <person name="Saleh O."/>
            <person name="Blanc G."/>
            <person name="Decker E.L."/>
            <person name="van Gessel N."/>
            <person name="Grimwood J."/>
            <person name="Hayes R.D."/>
            <person name="Graham S.W."/>
            <person name="Gunter L.E."/>
            <person name="McDaniel S.F."/>
            <person name="Hoernstein S.N.W."/>
            <person name="Larsson A."/>
            <person name="Li F.W."/>
            <person name="Perroud P.F."/>
            <person name="Phillips J."/>
            <person name="Ranjan P."/>
            <person name="Rokshar D.S."/>
            <person name="Rothfels C.J."/>
            <person name="Schneider L."/>
            <person name="Shu S."/>
            <person name="Stevenson D.W."/>
            <person name="Thummler F."/>
            <person name="Tillich M."/>
            <person name="Villarreal Aguilar J.C."/>
            <person name="Widiez T."/>
            <person name="Wong G.K."/>
            <person name="Wymore A."/>
            <person name="Zhang Y."/>
            <person name="Zimmer A.D."/>
            <person name="Quatrano R.S."/>
            <person name="Mayer K.F.X."/>
            <person name="Goodstein D."/>
            <person name="Casacuberta J.M."/>
            <person name="Vandepoele K."/>
            <person name="Reski R."/>
            <person name="Cuming A.C."/>
            <person name="Tuskan G.A."/>
            <person name="Maumus F."/>
            <person name="Salse J."/>
            <person name="Schmutz J."/>
            <person name="Rensing S.A."/>
        </authorList>
    </citation>
    <scope>NUCLEOTIDE SEQUENCE [LARGE SCALE GENOMIC DNA]</scope>
    <source>
        <strain evidence="12 13">cv. Gransden 2004</strain>
    </source>
</reference>
<keyword evidence="8" id="KW-0863">Zinc-finger</keyword>
<evidence type="ECO:0000313" key="13">
    <source>
        <dbReference type="Proteomes" id="UP000006727"/>
    </source>
</evidence>
<dbReference type="PANTHER" id="PTHR31839:SF2">
    <property type="entry name" value="DEHYDRATION-RESPONSIVE ELEMENT-BINDING PROTEIN 1D"/>
    <property type="match status" value="1"/>
</dbReference>
<evidence type="ECO:0000256" key="7">
    <source>
        <dbReference type="ARBA" id="ARBA00024343"/>
    </source>
</evidence>
<dbReference type="InterPro" id="IPR036236">
    <property type="entry name" value="Znf_C2H2_sf"/>
</dbReference>
<dbReference type="InterPro" id="IPR001471">
    <property type="entry name" value="AP2/ERF_dom"/>
</dbReference>
<dbReference type="GO" id="GO:0003700">
    <property type="term" value="F:DNA-binding transcription factor activity"/>
    <property type="evidence" value="ECO:0007669"/>
    <property type="project" value="InterPro"/>
</dbReference>
<keyword evidence="5" id="KW-0804">Transcription</keyword>
<feature type="domain" description="C2H2-type" evidence="10">
    <location>
        <begin position="26"/>
        <end position="53"/>
    </location>
</feature>
<evidence type="ECO:0000259" key="10">
    <source>
        <dbReference type="PROSITE" id="PS50157"/>
    </source>
</evidence>
<dbReference type="InterPro" id="IPR036955">
    <property type="entry name" value="AP2/ERF_dom_sf"/>
</dbReference>
<keyword evidence="6" id="KW-0539">Nucleus</keyword>
<evidence type="ECO:0000256" key="2">
    <source>
        <dbReference type="ARBA" id="ARBA00023015"/>
    </source>
</evidence>
<feature type="region of interest" description="Disordered" evidence="9">
    <location>
        <begin position="41"/>
        <end position="65"/>
    </location>
</feature>
<dbReference type="EnsemblPlants" id="Pp3c1_32440V3.2">
    <property type="protein sequence ID" value="Pp3c1_32440V3.2"/>
    <property type="gene ID" value="Pp3c1_32440"/>
</dbReference>
<dbReference type="Pfam" id="PF00847">
    <property type="entry name" value="AP2"/>
    <property type="match status" value="1"/>
</dbReference>
<evidence type="ECO:0000256" key="1">
    <source>
        <dbReference type="ARBA" id="ARBA00004123"/>
    </source>
</evidence>
<dbReference type="RefSeq" id="XP_024368479.1">
    <property type="nucleotide sequence ID" value="XM_024512711.2"/>
</dbReference>
<keyword evidence="2" id="KW-0805">Transcription regulation</keyword>
<evidence type="ECO:0000313" key="12">
    <source>
        <dbReference type="EnsemblPlants" id="Pp3c1_32440V3.2"/>
    </source>
</evidence>
<dbReference type="Gramene" id="Pp3c1_32440V3.2">
    <property type="protein sequence ID" value="Pp3c1_32440V3.2"/>
    <property type="gene ID" value="Pp3c1_32440"/>
</dbReference>
<dbReference type="SUPFAM" id="SSF57667">
    <property type="entry name" value="beta-beta-alpha zinc fingers"/>
    <property type="match status" value="1"/>
</dbReference>
<reference evidence="12 13" key="1">
    <citation type="journal article" date="2008" name="Science">
        <title>The Physcomitrella genome reveals evolutionary insights into the conquest of land by plants.</title>
        <authorList>
            <person name="Rensing S."/>
            <person name="Lang D."/>
            <person name="Zimmer A."/>
            <person name="Terry A."/>
            <person name="Salamov A."/>
            <person name="Shapiro H."/>
            <person name="Nishiyama T."/>
            <person name="Perroud P.-F."/>
            <person name="Lindquist E."/>
            <person name="Kamisugi Y."/>
            <person name="Tanahashi T."/>
            <person name="Sakakibara K."/>
            <person name="Fujita T."/>
            <person name="Oishi K."/>
            <person name="Shin-I T."/>
            <person name="Kuroki Y."/>
            <person name="Toyoda A."/>
            <person name="Suzuki Y."/>
            <person name="Hashimoto A."/>
            <person name="Yamaguchi K."/>
            <person name="Sugano A."/>
            <person name="Kohara Y."/>
            <person name="Fujiyama A."/>
            <person name="Anterola A."/>
            <person name="Aoki S."/>
            <person name="Ashton N."/>
            <person name="Barbazuk W.B."/>
            <person name="Barker E."/>
            <person name="Bennetzen J."/>
            <person name="Bezanilla M."/>
            <person name="Blankenship R."/>
            <person name="Cho S.H."/>
            <person name="Dutcher S."/>
            <person name="Estelle M."/>
            <person name="Fawcett J.A."/>
            <person name="Gundlach H."/>
            <person name="Hanada K."/>
            <person name="Heyl A."/>
            <person name="Hicks K.A."/>
            <person name="Hugh J."/>
            <person name="Lohr M."/>
            <person name="Mayer K."/>
            <person name="Melkozernov A."/>
            <person name="Murata T."/>
            <person name="Nelson D."/>
            <person name="Pils B."/>
            <person name="Prigge M."/>
            <person name="Reiss B."/>
            <person name="Renner T."/>
            <person name="Rombauts S."/>
            <person name="Rushton P."/>
            <person name="Sanderfoot A."/>
            <person name="Schween G."/>
            <person name="Shiu S.-H."/>
            <person name="Stueber K."/>
            <person name="Theodoulou F.L."/>
            <person name="Tu H."/>
            <person name="Van de Peer Y."/>
            <person name="Verrier P.J."/>
            <person name="Waters E."/>
            <person name="Wood A."/>
            <person name="Yang L."/>
            <person name="Cove D."/>
            <person name="Cuming A."/>
            <person name="Hasebe M."/>
            <person name="Lucas S."/>
            <person name="Mishler D.B."/>
            <person name="Reski R."/>
            <person name="Grigoriev I."/>
            <person name="Quatrano R.S."/>
            <person name="Boore J.L."/>
        </authorList>
    </citation>
    <scope>NUCLEOTIDE SEQUENCE [LARGE SCALE GENOMIC DNA]</scope>
    <source>
        <strain evidence="12 13">cv. Gransden 2004</strain>
    </source>
</reference>
<dbReference type="GeneID" id="112278849"/>
<dbReference type="SUPFAM" id="SSF54171">
    <property type="entry name" value="DNA-binding domain"/>
    <property type="match status" value="1"/>
</dbReference>
<keyword evidence="4" id="KW-0010">Activator</keyword>
<keyword evidence="3" id="KW-0238">DNA-binding</keyword>
<dbReference type="KEGG" id="ppp:112278849"/>
<dbReference type="InterPro" id="IPR013087">
    <property type="entry name" value="Znf_C2H2_type"/>
</dbReference>
<evidence type="ECO:0000256" key="6">
    <source>
        <dbReference type="ARBA" id="ARBA00023242"/>
    </source>
</evidence>
<dbReference type="OrthoDB" id="9411774at2759"/>
<dbReference type="GO" id="GO:0005634">
    <property type="term" value="C:nucleus"/>
    <property type="evidence" value="ECO:0007669"/>
    <property type="project" value="UniProtKB-SubCell"/>
</dbReference>
<evidence type="ECO:0000256" key="4">
    <source>
        <dbReference type="ARBA" id="ARBA00023159"/>
    </source>
</evidence>
<evidence type="ECO:0000256" key="3">
    <source>
        <dbReference type="ARBA" id="ARBA00023125"/>
    </source>
</evidence>
<keyword evidence="8" id="KW-0479">Metal-binding</keyword>
<accession>A0A7I4BT06</accession>
<keyword evidence="13" id="KW-1185">Reference proteome</keyword>
<dbReference type="InterPro" id="IPR045277">
    <property type="entry name" value="DRE1A-I"/>
</dbReference>
<dbReference type="EnsemblPlants" id="Pp3c1_32440V3.3">
    <property type="protein sequence ID" value="PAC:32971771.CDS.1"/>
    <property type="gene ID" value="Pp3c1_32440"/>
</dbReference>
<sequence length="239" mass="26279">MASSGSDSDGSSDGSPARTSSFSRTYMCKVCGNVFTSGQSLGGHMNVHRKDQRSPRASTASGAGFTLGGENTESYKGVRYRKGQHKWVAEIRPPKGSRTWWLGTYSTPREAAYAYDVAIKYFGSKTSLNFEGHPIYEQIPKIPDDLPDQDFAAKLRKVVKKYGKLAMQSGPGPSTQEPAQEVDIDDFPDPGPPLSPFYTPFDCEEDVNNYSASAQYGSGHGYSSHQSCNWPYNSDHNFR</sequence>
<feature type="region of interest" description="Disordered" evidence="9">
    <location>
        <begin position="214"/>
        <end position="239"/>
    </location>
</feature>
<evidence type="ECO:0000256" key="9">
    <source>
        <dbReference type="SAM" id="MobiDB-lite"/>
    </source>
</evidence>
<dbReference type="Gene3D" id="3.30.730.10">
    <property type="entry name" value="AP2/ERF domain"/>
    <property type="match status" value="1"/>
</dbReference>
<dbReference type="SMART" id="SM00380">
    <property type="entry name" value="AP2"/>
    <property type="match status" value="1"/>
</dbReference>
<evidence type="ECO:0000256" key="8">
    <source>
        <dbReference type="PROSITE-ProRule" id="PRU00042"/>
    </source>
</evidence>